<accession>A0AAE8SKA4</accession>
<gene>
    <name evidence="1" type="ORF">FTOL_08801</name>
</gene>
<dbReference type="Proteomes" id="UP001187734">
    <property type="component" value="Unassembled WGS sequence"/>
</dbReference>
<proteinExistence type="predicted"/>
<evidence type="ECO:0000313" key="2">
    <source>
        <dbReference type="Proteomes" id="UP001187734"/>
    </source>
</evidence>
<organism evidence="1 2">
    <name type="scientific">Fusarium torulosum</name>
    <dbReference type="NCBI Taxonomy" id="33205"/>
    <lineage>
        <taxon>Eukaryota</taxon>
        <taxon>Fungi</taxon>
        <taxon>Dikarya</taxon>
        <taxon>Ascomycota</taxon>
        <taxon>Pezizomycotina</taxon>
        <taxon>Sordariomycetes</taxon>
        <taxon>Hypocreomycetidae</taxon>
        <taxon>Hypocreales</taxon>
        <taxon>Nectriaceae</taxon>
        <taxon>Fusarium</taxon>
    </lineage>
</organism>
<name>A0AAE8SKA4_9HYPO</name>
<evidence type="ECO:0000313" key="1">
    <source>
        <dbReference type="EMBL" id="SPJ80409.1"/>
    </source>
</evidence>
<sequence>MGAVLSTLIGYDQSLKRCLPDAELSEPRPNEMVCRGFGASDLAFPGFAEMPELAEDSAVDHDTYNKFLQILQEQRTLREWLQQQIARAAEEALDNDRMDRLCQHFNRVMVLPPSPLTEDDLLSRHLDRAITMPSCPAMDLDELEDPAADKYKPECY</sequence>
<protein>
    <submittedName>
        <fullName evidence="1">Uncharacterized protein</fullName>
    </submittedName>
</protein>
<dbReference type="AlphaFoldDB" id="A0AAE8SKA4"/>
<reference evidence="1" key="1">
    <citation type="submission" date="2018-03" db="EMBL/GenBank/DDBJ databases">
        <authorList>
            <person name="Guldener U."/>
        </authorList>
    </citation>
    <scope>NUCLEOTIDE SEQUENCE</scope>
</reference>
<dbReference type="EMBL" id="ONZP01000316">
    <property type="protein sequence ID" value="SPJ80409.1"/>
    <property type="molecule type" value="Genomic_DNA"/>
</dbReference>
<comment type="caution">
    <text evidence="1">The sequence shown here is derived from an EMBL/GenBank/DDBJ whole genome shotgun (WGS) entry which is preliminary data.</text>
</comment>
<keyword evidence="2" id="KW-1185">Reference proteome</keyword>